<sequence>MAKKTIVGKRKFEFRTPQKHASPFVFKRKRHQVENDDNDKNERIKHMQVHDNELRQKYFKSHEATNNPHAEIFDALCAIVERTIDHTASSTTSSGETNKQLLHVLDAAAVIIKTEFASAATSNTDDESGSNSPHHDSVHTLIRSLEEKLEGLDRCENEWKSFHDMLPSVLSDQPLESSVVVQDDRPFPCVEIPAKLAHDQKELTKRVQTVGTKMHFLESSLYEVERMVHVSDALRSALFDAFHASEFQGYQHMQSPKDAIKALMALFD</sequence>
<comment type="caution">
    <text evidence="1">The sequence shown here is derived from an EMBL/GenBank/DDBJ whole genome shotgun (WGS) entry which is preliminary data.</text>
</comment>
<dbReference type="EMBL" id="VJMJ01000382">
    <property type="protein sequence ID" value="KAF0721589.1"/>
    <property type="molecule type" value="Genomic_DNA"/>
</dbReference>
<dbReference type="Proteomes" id="UP000481153">
    <property type="component" value="Unassembled WGS sequence"/>
</dbReference>
<dbReference type="AlphaFoldDB" id="A0A6G0W4E9"/>
<gene>
    <name evidence="1" type="ORF">Ae201684_019056</name>
</gene>
<evidence type="ECO:0000313" key="1">
    <source>
        <dbReference type="EMBL" id="KAF0721589.1"/>
    </source>
</evidence>
<accession>A0A6G0W4E9</accession>
<organism evidence="1 2">
    <name type="scientific">Aphanomyces euteiches</name>
    <dbReference type="NCBI Taxonomy" id="100861"/>
    <lineage>
        <taxon>Eukaryota</taxon>
        <taxon>Sar</taxon>
        <taxon>Stramenopiles</taxon>
        <taxon>Oomycota</taxon>
        <taxon>Saprolegniomycetes</taxon>
        <taxon>Saprolegniales</taxon>
        <taxon>Verrucalvaceae</taxon>
        <taxon>Aphanomyces</taxon>
    </lineage>
</organism>
<evidence type="ECO:0000313" key="2">
    <source>
        <dbReference type="Proteomes" id="UP000481153"/>
    </source>
</evidence>
<keyword evidence="2" id="KW-1185">Reference proteome</keyword>
<protein>
    <submittedName>
        <fullName evidence="1">Uncharacterized protein</fullName>
    </submittedName>
</protein>
<dbReference type="VEuPathDB" id="FungiDB:AeMF1_004085"/>
<name>A0A6G0W4E9_9STRA</name>
<reference evidence="1 2" key="1">
    <citation type="submission" date="2019-07" db="EMBL/GenBank/DDBJ databases">
        <title>Genomics analysis of Aphanomyces spp. identifies a new class of oomycete effector associated with host adaptation.</title>
        <authorList>
            <person name="Gaulin E."/>
        </authorList>
    </citation>
    <scope>NUCLEOTIDE SEQUENCE [LARGE SCALE GENOMIC DNA]</scope>
    <source>
        <strain evidence="1 2">ATCC 201684</strain>
    </source>
</reference>
<proteinExistence type="predicted"/>